<accession>A0ABU0MZ53</accession>
<keyword evidence="1" id="KW-1133">Transmembrane helix</keyword>
<gene>
    <name evidence="2" type="ORF">QOZ92_001112</name>
</gene>
<keyword evidence="1" id="KW-0472">Membrane</keyword>
<name>A0ABU0MZ53_9FIRM</name>
<evidence type="ECO:0000313" key="2">
    <source>
        <dbReference type="EMBL" id="MDQ0555999.1"/>
    </source>
</evidence>
<comment type="caution">
    <text evidence="2">The sequence shown here is derived from an EMBL/GenBank/DDBJ whole genome shotgun (WGS) entry which is preliminary data.</text>
</comment>
<dbReference type="Proteomes" id="UP001232584">
    <property type="component" value="Unassembled WGS sequence"/>
</dbReference>
<sequence length="85" mass="9669">MVYISLVIQCIFILVFLLPIVTNIMANPMLIDILWILSITSGVCIGMHQVFIKFKNKSDFKTKITISISIFLLVLYIFGLGLDKM</sequence>
<feature type="transmembrane region" description="Helical" evidence="1">
    <location>
        <begin position="33"/>
        <end position="52"/>
    </location>
</feature>
<proteinExistence type="predicted"/>
<feature type="transmembrane region" description="Helical" evidence="1">
    <location>
        <begin position="6"/>
        <end position="26"/>
    </location>
</feature>
<protein>
    <submittedName>
        <fullName evidence="2">Uncharacterized protein</fullName>
    </submittedName>
</protein>
<dbReference type="RefSeq" id="WP_307504330.1">
    <property type="nucleotide sequence ID" value="NZ_BAAACE010000014.1"/>
</dbReference>
<keyword evidence="1" id="KW-0812">Transmembrane</keyword>
<evidence type="ECO:0000313" key="3">
    <source>
        <dbReference type="Proteomes" id="UP001232584"/>
    </source>
</evidence>
<dbReference type="EMBL" id="JAUSWG010000003">
    <property type="protein sequence ID" value="MDQ0555999.1"/>
    <property type="molecule type" value="Genomic_DNA"/>
</dbReference>
<reference evidence="2 3" key="1">
    <citation type="submission" date="2023-07" db="EMBL/GenBank/DDBJ databases">
        <title>Genomic Encyclopedia of Type Strains, Phase IV (KMG-IV): sequencing the most valuable type-strain genomes for metagenomic binning, comparative biology and taxonomic classification.</title>
        <authorList>
            <person name="Goeker M."/>
        </authorList>
    </citation>
    <scope>NUCLEOTIDE SEQUENCE [LARGE SCALE GENOMIC DNA]</scope>
    <source>
        <strain evidence="2 3">DSM 15049</strain>
    </source>
</reference>
<organism evidence="2 3">
    <name type="scientific">Paraclostridium ghonii</name>
    <dbReference type="NCBI Taxonomy" id="29358"/>
    <lineage>
        <taxon>Bacteria</taxon>
        <taxon>Bacillati</taxon>
        <taxon>Bacillota</taxon>
        <taxon>Clostridia</taxon>
        <taxon>Peptostreptococcales</taxon>
        <taxon>Peptostreptococcaceae</taxon>
        <taxon>Paraclostridium</taxon>
    </lineage>
</organism>
<feature type="transmembrane region" description="Helical" evidence="1">
    <location>
        <begin position="64"/>
        <end position="82"/>
    </location>
</feature>
<keyword evidence="3" id="KW-1185">Reference proteome</keyword>
<evidence type="ECO:0000256" key="1">
    <source>
        <dbReference type="SAM" id="Phobius"/>
    </source>
</evidence>